<comment type="similarity">
    <text evidence="5">Belongs to the actin-binding proteins ADF family. Coactosin subfamily.</text>
</comment>
<evidence type="ECO:0000313" key="9">
    <source>
        <dbReference type="Proteomes" id="UP001146793"/>
    </source>
</evidence>
<dbReference type="InterPro" id="IPR002108">
    <property type="entry name" value="ADF-H"/>
</dbReference>
<evidence type="ECO:0000256" key="4">
    <source>
        <dbReference type="ARBA" id="ARBA00023212"/>
    </source>
</evidence>
<dbReference type="SUPFAM" id="SSF55753">
    <property type="entry name" value="Actin depolymerizing proteins"/>
    <property type="match status" value="1"/>
</dbReference>
<sequence>MANVEDPAIEEAYNDVRDDNTETNWMACGYVGKTNDLEMIGSGSGGIDEMKSLFDATQVIYGYLRVIAGDEESKRPKFVFITWVGENCGVMRRARVSVHKADVKKVIKQFAIERMGTEESEFEYEDIMKEVRKVGGADYQGNW</sequence>
<dbReference type="FunFam" id="3.40.20.10:FF:000018">
    <property type="entry name" value="Coactosin-like 1"/>
    <property type="match status" value="1"/>
</dbReference>
<evidence type="ECO:0000259" key="6">
    <source>
        <dbReference type="PROSITE" id="PS51263"/>
    </source>
</evidence>
<dbReference type="PROSITE" id="PS51263">
    <property type="entry name" value="ADF_H"/>
    <property type="match status" value="1"/>
</dbReference>
<evidence type="ECO:0000313" key="10">
    <source>
        <dbReference type="Proteomes" id="UP001150062"/>
    </source>
</evidence>
<dbReference type="AlphaFoldDB" id="A0AAV7YJA5"/>
<dbReference type="SMART" id="SM00102">
    <property type="entry name" value="ADF"/>
    <property type="match status" value="1"/>
</dbReference>
<evidence type="ECO:0000313" key="8">
    <source>
        <dbReference type="EMBL" id="KAJ6252012.1"/>
    </source>
</evidence>
<dbReference type="InterPro" id="IPR029006">
    <property type="entry name" value="ADF-H/Gelsolin-like_dom_sf"/>
</dbReference>
<dbReference type="PANTHER" id="PTHR10829">
    <property type="entry name" value="CORTACTIN AND DREBRIN"/>
    <property type="match status" value="1"/>
</dbReference>
<keyword evidence="2" id="KW-0963">Cytoplasm</keyword>
<keyword evidence="4" id="KW-0206">Cytoskeleton</keyword>
<feature type="domain" description="ADF-H" evidence="6">
    <location>
        <begin position="1"/>
        <end position="132"/>
    </location>
</feature>
<dbReference type="Pfam" id="PF00241">
    <property type="entry name" value="Cofilin_ADF"/>
    <property type="match status" value="1"/>
</dbReference>
<dbReference type="EMBL" id="JAOAOG010000050">
    <property type="protein sequence ID" value="KAJ6252012.1"/>
    <property type="molecule type" value="Genomic_DNA"/>
</dbReference>
<dbReference type="GO" id="GO:0005884">
    <property type="term" value="C:actin filament"/>
    <property type="evidence" value="ECO:0007669"/>
    <property type="project" value="TreeGrafter"/>
</dbReference>
<dbReference type="GO" id="GO:0030833">
    <property type="term" value="P:regulation of actin filament polymerization"/>
    <property type="evidence" value="ECO:0007669"/>
    <property type="project" value="TreeGrafter"/>
</dbReference>
<reference evidence="7" key="2">
    <citation type="submission" date="2022-08" db="EMBL/GenBank/DDBJ databases">
        <title>Novel sulphate-reducing endosymbionts in the free-living metamonad Anaeramoeba.</title>
        <authorList>
            <person name="Jerlstrom-Hultqvist J."/>
            <person name="Cepicka I."/>
            <person name="Gallot-Lavallee L."/>
            <person name="Salas-Leiva D."/>
            <person name="Curtis B.A."/>
            <person name="Zahonova K."/>
            <person name="Pipaliya S."/>
            <person name="Dacks J."/>
            <person name="Roger A.J."/>
        </authorList>
    </citation>
    <scope>NUCLEOTIDE SEQUENCE</scope>
    <source>
        <strain evidence="7">Busselton2</strain>
    </source>
</reference>
<evidence type="ECO:0000256" key="5">
    <source>
        <dbReference type="ARBA" id="ARBA00038052"/>
    </source>
</evidence>
<proteinExistence type="inferred from homology"/>
<evidence type="ECO:0000256" key="2">
    <source>
        <dbReference type="ARBA" id="ARBA00022490"/>
    </source>
</evidence>
<name>A0AAV7YJA5_9EUKA</name>
<keyword evidence="3" id="KW-0009">Actin-binding</keyword>
<dbReference type="GO" id="GO:0030427">
    <property type="term" value="C:site of polarized growth"/>
    <property type="evidence" value="ECO:0007669"/>
    <property type="project" value="TreeGrafter"/>
</dbReference>
<protein>
    <submittedName>
        <fullName evidence="7">Coactosin</fullName>
    </submittedName>
</protein>
<keyword evidence="10" id="KW-1185">Reference proteome</keyword>
<comment type="subcellular location">
    <subcellularLocation>
        <location evidence="1">Cytoplasm</location>
        <location evidence="1">Cytoskeleton</location>
    </subcellularLocation>
</comment>
<dbReference type="Proteomes" id="UP001150062">
    <property type="component" value="Unassembled WGS sequence"/>
</dbReference>
<evidence type="ECO:0000256" key="3">
    <source>
        <dbReference type="ARBA" id="ARBA00023203"/>
    </source>
</evidence>
<dbReference type="CDD" id="cd11282">
    <property type="entry name" value="ADF_coactosin_like"/>
    <property type="match status" value="1"/>
</dbReference>
<dbReference type="GO" id="GO:0051015">
    <property type="term" value="F:actin filament binding"/>
    <property type="evidence" value="ECO:0007669"/>
    <property type="project" value="TreeGrafter"/>
</dbReference>
<reference evidence="8" key="1">
    <citation type="submission" date="2022-08" db="EMBL/GenBank/DDBJ databases">
        <title>Novel sulfate-reducing endosymbionts in the free-living metamonad Anaeramoeba.</title>
        <authorList>
            <person name="Jerlstrom-Hultqvist J."/>
            <person name="Cepicka I."/>
            <person name="Gallot-Lavallee L."/>
            <person name="Salas-Leiva D."/>
            <person name="Curtis B.A."/>
            <person name="Zahonova K."/>
            <person name="Pipaliya S."/>
            <person name="Dacks J."/>
            <person name="Roger A.J."/>
        </authorList>
    </citation>
    <scope>NUCLEOTIDE SEQUENCE</scope>
    <source>
        <strain evidence="8">Schooner1</strain>
    </source>
</reference>
<organism evidence="7 9">
    <name type="scientific">Anaeramoeba flamelloides</name>
    <dbReference type="NCBI Taxonomy" id="1746091"/>
    <lineage>
        <taxon>Eukaryota</taxon>
        <taxon>Metamonada</taxon>
        <taxon>Anaeramoebidae</taxon>
        <taxon>Anaeramoeba</taxon>
    </lineage>
</organism>
<dbReference type="EMBL" id="JANTQA010000060">
    <property type="protein sequence ID" value="KAJ3427653.1"/>
    <property type="molecule type" value="Genomic_DNA"/>
</dbReference>
<comment type="caution">
    <text evidence="7">The sequence shown here is derived from an EMBL/GenBank/DDBJ whole genome shotgun (WGS) entry which is preliminary data.</text>
</comment>
<accession>A0AAV7YJA5</accession>
<dbReference type="Proteomes" id="UP001146793">
    <property type="component" value="Unassembled WGS sequence"/>
</dbReference>
<evidence type="ECO:0000313" key="7">
    <source>
        <dbReference type="EMBL" id="KAJ3427653.1"/>
    </source>
</evidence>
<dbReference type="GO" id="GO:0030864">
    <property type="term" value="C:cortical actin cytoskeleton"/>
    <property type="evidence" value="ECO:0007669"/>
    <property type="project" value="TreeGrafter"/>
</dbReference>
<gene>
    <name evidence="7" type="ORF">M0812_25281</name>
    <name evidence="8" type="ORF">M0813_14559</name>
</gene>
<dbReference type="Gene3D" id="3.40.20.10">
    <property type="entry name" value="Severin"/>
    <property type="match status" value="1"/>
</dbReference>
<dbReference type="PANTHER" id="PTHR10829:SF56">
    <property type="entry name" value="ADF-H DOMAIN-CONTAINING PROTEIN"/>
    <property type="match status" value="1"/>
</dbReference>
<evidence type="ECO:0000256" key="1">
    <source>
        <dbReference type="ARBA" id="ARBA00004245"/>
    </source>
</evidence>